<feature type="compositionally biased region" description="Low complexity" evidence="1">
    <location>
        <begin position="570"/>
        <end position="585"/>
    </location>
</feature>
<feature type="region of interest" description="Disordered" evidence="1">
    <location>
        <begin position="765"/>
        <end position="797"/>
    </location>
</feature>
<feature type="region of interest" description="Disordered" evidence="1">
    <location>
        <begin position="1292"/>
        <end position="1316"/>
    </location>
</feature>
<evidence type="ECO:0000313" key="3">
    <source>
        <dbReference type="Proteomes" id="UP001652620"/>
    </source>
</evidence>
<gene>
    <name evidence="4" type="primary">LOC105230598</name>
</gene>
<proteinExistence type="predicted"/>
<feature type="region of interest" description="Disordered" evidence="1">
    <location>
        <begin position="943"/>
        <end position="970"/>
    </location>
</feature>
<sequence length="1316" mass="145416">MRIALVLLIGISISIATALATADGPDAKQRAKAATAKTTATPKAVESANAKAAAKTLAKPAAAARESKVLKTSTSTTNASDKRGKRTLYDFENAGYLYPEIASRRAGYENDGQAYYPQSGYYNGQDAIAQFPNNYIGPQYYPQYLEAPEPIIEIIIKDSNETLPEPEPQPIVTKKKKEKVHVFYVNYKKDQNNKLHLESPIASLNNDDNEEEEEEEEVVHYPVPATPAPPVKTTTLRTIIHPDSEKYHSNSGIHVTFGSEDKSQAGHQLEEHDAESVQSQVVAIPVGSGAQTGSFETDAYNTRSDFGASAHSQSQVGANQIYTGHFQQTHPQQQQQQQAQHQYQHQKQQLPLQQSGNYFRPPAALVQQPSANFYQKQQQSQYQHQQQQTQQSQQQQRPQFSSSLKNVANPPPPPSQQPLPTLQQLPQLQAQFRKTFGASNSAQGHFYSNYNQQYQQQPSNQQQSFFSSLIQKPTPAPTKQSVFFPTAPPKTQELPSRQSGLPYQPVKFRPTLPAQPHIKQVPIPAKLENTNYQNYHQPQPQQPSNVAKHQQSYHSQQPFQFNRQPQYVQQPTFSLPSPQTTQSSSNNGNYFKQTSQQSHSHSQLLTQKLASSRFQPQQQQQAQQSPQQPLQQHQGQNQQKTHQQSYQQNQQQTQQLQQQSYQALQKNQQQSQNQAYHSQQSSLPSPSSPTAASLQSPSDPIRSIHNYFGVQASKETELLKSIPKYEQHITETIETPIGGGGRSNGQYNGFGSFGYQIQNQVLHDIPAPHLGPTPAPNTAQQSYQQQQQSSSNFASGSSVNTHYLTAAALQSVKNQQQQQQQQQQFSNFVTAQNGKHSAYSTTTPAPPQYAQTTDGEKVMIITPLPPTVYNQYHSTQYQQEATATQVLASSPSLQAQPATNFAQQPRQTGGGSLISSTVSNAAAGGSSQFGVSTFHSDVFKELEQRRNQEKSTASQFSFGSQSASSNDKPYLPAIATSATNTNYGSVSTASSSTPTPPITQNAEGTKKEAKASQTLLQLPDEVPDDLRQQLLSSGILNNADISVLDYDKVGDVALENLPAEHLQHFYGAGGAAQISASKKVVTVVKPNGDKVSLSEKDIERVKQSNALPHKQGVDVKVVHFDAENEKSVSEKYIKTDATVVPPVDLAERQYNRYLPLKINGAQFPLPDSEELRDKKIVSVVVLAPVEAQPPANDSTERRSERDAAADDKEVKFIGGDLIKTLVKKPTKENFKRWLEKEARTDVEQQSVVLLVAKSSDEAEQEIFMYDISTGAVNKLNGELSSAFVNVAEENASSEDLEHASTLDPSVLETMMQKSRR</sequence>
<reference evidence="4" key="1">
    <citation type="submission" date="2025-08" db="UniProtKB">
        <authorList>
            <consortium name="RefSeq"/>
        </authorList>
    </citation>
    <scope>IDENTIFICATION</scope>
</reference>
<evidence type="ECO:0000256" key="2">
    <source>
        <dbReference type="SAM" id="SignalP"/>
    </source>
</evidence>
<feature type="compositionally biased region" description="Basic and acidic residues" evidence="1">
    <location>
        <begin position="259"/>
        <end position="275"/>
    </location>
</feature>
<dbReference type="Proteomes" id="UP001652620">
    <property type="component" value="Unplaced"/>
</dbReference>
<dbReference type="GeneID" id="105230598"/>
<protein>
    <submittedName>
        <fullName evidence="4">Uncharacterized protein LOC105230598</fullName>
    </submittedName>
</protein>
<feature type="region of interest" description="Disordered" evidence="1">
    <location>
        <begin position="533"/>
        <end position="556"/>
    </location>
</feature>
<feature type="region of interest" description="Disordered" evidence="1">
    <location>
        <begin position="373"/>
        <end position="420"/>
    </location>
</feature>
<feature type="chain" id="PRO_5047237708" evidence="2">
    <location>
        <begin position="19"/>
        <end position="1316"/>
    </location>
</feature>
<feature type="region of interest" description="Disordered" evidence="1">
    <location>
        <begin position="206"/>
        <end position="231"/>
    </location>
</feature>
<dbReference type="RefSeq" id="XP_049317827.1">
    <property type="nucleotide sequence ID" value="XM_049461870.1"/>
</dbReference>
<feature type="compositionally biased region" description="Low complexity" evidence="1">
    <location>
        <begin position="593"/>
        <end position="607"/>
    </location>
</feature>
<feature type="compositionally biased region" description="Low complexity" evidence="1">
    <location>
        <begin position="375"/>
        <end position="403"/>
    </location>
</feature>
<feature type="compositionally biased region" description="Polar residues" evidence="1">
    <location>
        <begin position="544"/>
        <end position="556"/>
    </location>
</feature>
<feature type="compositionally biased region" description="Acidic residues" evidence="1">
    <location>
        <begin position="207"/>
        <end position="217"/>
    </location>
</feature>
<keyword evidence="2" id="KW-0732">Signal</keyword>
<evidence type="ECO:0000313" key="4">
    <source>
        <dbReference type="RefSeq" id="XP_049317827.1"/>
    </source>
</evidence>
<accession>A0ABM3K8L1</accession>
<feature type="compositionally biased region" description="Low complexity" evidence="1">
    <location>
        <begin position="780"/>
        <end position="797"/>
    </location>
</feature>
<keyword evidence="3" id="KW-1185">Reference proteome</keyword>
<evidence type="ECO:0000256" key="1">
    <source>
        <dbReference type="SAM" id="MobiDB-lite"/>
    </source>
</evidence>
<feature type="signal peptide" evidence="2">
    <location>
        <begin position="1"/>
        <end position="18"/>
    </location>
</feature>
<feature type="region of interest" description="Disordered" evidence="1">
    <location>
        <begin position="327"/>
        <end position="349"/>
    </location>
</feature>
<feature type="region of interest" description="Disordered" evidence="1">
    <location>
        <begin position="894"/>
        <end position="916"/>
    </location>
</feature>
<feature type="region of interest" description="Disordered" evidence="1">
    <location>
        <begin position="255"/>
        <end position="278"/>
    </location>
</feature>
<feature type="region of interest" description="Disordered" evidence="1">
    <location>
        <begin position="983"/>
        <end position="1011"/>
    </location>
</feature>
<feature type="compositionally biased region" description="Low complexity" evidence="1">
    <location>
        <begin position="615"/>
        <end position="698"/>
    </location>
</feature>
<feature type="region of interest" description="Disordered" evidence="1">
    <location>
        <begin position="570"/>
        <end position="700"/>
    </location>
</feature>
<organism evidence="3 4">
    <name type="scientific">Bactrocera dorsalis</name>
    <name type="common">Oriental fruit fly</name>
    <name type="synonym">Dacus dorsalis</name>
    <dbReference type="NCBI Taxonomy" id="27457"/>
    <lineage>
        <taxon>Eukaryota</taxon>
        <taxon>Metazoa</taxon>
        <taxon>Ecdysozoa</taxon>
        <taxon>Arthropoda</taxon>
        <taxon>Hexapoda</taxon>
        <taxon>Insecta</taxon>
        <taxon>Pterygota</taxon>
        <taxon>Neoptera</taxon>
        <taxon>Endopterygota</taxon>
        <taxon>Diptera</taxon>
        <taxon>Brachycera</taxon>
        <taxon>Muscomorpha</taxon>
        <taxon>Tephritoidea</taxon>
        <taxon>Tephritidae</taxon>
        <taxon>Bactrocera</taxon>
        <taxon>Bactrocera</taxon>
    </lineage>
</organism>
<feature type="region of interest" description="Disordered" evidence="1">
    <location>
        <begin position="471"/>
        <end position="517"/>
    </location>
</feature>
<feature type="compositionally biased region" description="Low complexity" evidence="1">
    <location>
        <begin position="951"/>
        <end position="965"/>
    </location>
</feature>
<name>A0ABM3K8L1_BACDO</name>